<gene>
    <name evidence="2" type="ORF">HNP73_000437</name>
</gene>
<feature type="transmembrane region" description="Helical" evidence="1">
    <location>
        <begin position="109"/>
        <end position="131"/>
    </location>
</feature>
<feature type="transmembrane region" description="Helical" evidence="1">
    <location>
        <begin position="163"/>
        <end position="185"/>
    </location>
</feature>
<dbReference type="RefSeq" id="WP_246399471.1">
    <property type="nucleotide sequence ID" value="NZ_JACHFM010000001.1"/>
</dbReference>
<protein>
    <submittedName>
        <fullName evidence="2">Paraquat-inducible protein A</fullName>
    </submittedName>
</protein>
<organism evidence="2 3">
    <name type="scientific">Amaricoccus macauensis</name>
    <dbReference type="NCBI Taxonomy" id="57001"/>
    <lineage>
        <taxon>Bacteria</taxon>
        <taxon>Pseudomonadati</taxon>
        <taxon>Pseudomonadota</taxon>
        <taxon>Alphaproteobacteria</taxon>
        <taxon>Rhodobacterales</taxon>
        <taxon>Paracoccaceae</taxon>
        <taxon>Amaricoccus</taxon>
    </lineage>
</organism>
<dbReference type="AlphaFoldDB" id="A0A840SKV3"/>
<accession>A0A840SKV3</accession>
<keyword evidence="1" id="KW-1133">Transmembrane helix</keyword>
<keyword evidence="1" id="KW-0472">Membrane</keyword>
<evidence type="ECO:0000313" key="2">
    <source>
        <dbReference type="EMBL" id="MBB5220516.1"/>
    </source>
</evidence>
<evidence type="ECO:0000256" key="1">
    <source>
        <dbReference type="SAM" id="Phobius"/>
    </source>
</evidence>
<comment type="caution">
    <text evidence="2">The sequence shown here is derived from an EMBL/GenBank/DDBJ whole genome shotgun (WGS) entry which is preliminary data.</text>
</comment>
<keyword evidence="3" id="KW-1185">Reference proteome</keyword>
<dbReference type="EMBL" id="JACHFM010000001">
    <property type="protein sequence ID" value="MBB5220516.1"/>
    <property type="molecule type" value="Genomic_DNA"/>
</dbReference>
<feature type="transmembrane region" description="Helical" evidence="1">
    <location>
        <begin position="65"/>
        <end position="89"/>
    </location>
</feature>
<name>A0A840SKV3_9RHOB</name>
<dbReference type="InterPro" id="IPR007498">
    <property type="entry name" value="PqiA-like"/>
</dbReference>
<dbReference type="Proteomes" id="UP000549457">
    <property type="component" value="Unassembled WGS sequence"/>
</dbReference>
<evidence type="ECO:0000313" key="3">
    <source>
        <dbReference type="Proteomes" id="UP000549457"/>
    </source>
</evidence>
<reference evidence="2 3" key="1">
    <citation type="submission" date="2020-08" db="EMBL/GenBank/DDBJ databases">
        <title>Genomic Encyclopedia of Type Strains, Phase IV (KMG-IV): sequencing the most valuable type-strain genomes for metagenomic binning, comparative biology and taxonomic classification.</title>
        <authorList>
            <person name="Goeker M."/>
        </authorList>
    </citation>
    <scope>NUCLEOTIDE SEQUENCE [LARGE SCALE GENOMIC DNA]</scope>
    <source>
        <strain evidence="2 3">DSM 101730</strain>
    </source>
</reference>
<dbReference type="Pfam" id="PF04403">
    <property type="entry name" value="PqiA"/>
    <property type="match status" value="1"/>
</dbReference>
<keyword evidence="1" id="KW-0812">Transmembrane</keyword>
<feature type="transmembrane region" description="Helical" evidence="1">
    <location>
        <begin position="191"/>
        <end position="214"/>
    </location>
</feature>
<proteinExistence type="predicted"/>
<sequence>MHQGRKGQSRVQRDVTGPMPGESYLACPTCDVLYLEVPVPEGGRLRCDRCRTVLMTNRAGAMDRTLAAAFASLILLVIALFFPFLELSIAGVVRKASLLDAALAFADTLVAPLSIATTLLIIVLPMIRALALTYTLLPLRLGHPPAEGAGRAFRLAAHLRPWAMAEVFIIGVIVALVKIAGLASVTLGPAFWAMTALVLLVVIEAVSLDEWSIWQTLDRWRHR</sequence>